<evidence type="ECO:0000256" key="1">
    <source>
        <dbReference type="ARBA" id="ARBA00022729"/>
    </source>
</evidence>
<protein>
    <submittedName>
        <fullName evidence="3">Uncharacterized protein</fullName>
    </submittedName>
</protein>
<feature type="signal peptide" evidence="2">
    <location>
        <begin position="1"/>
        <end position="22"/>
    </location>
</feature>
<proteinExistence type="predicted"/>
<keyword evidence="4" id="KW-1185">Reference proteome</keyword>
<evidence type="ECO:0000313" key="3">
    <source>
        <dbReference type="EMBL" id="KAK9887892.1"/>
    </source>
</evidence>
<comment type="caution">
    <text evidence="3">The sequence shown here is derived from an EMBL/GenBank/DDBJ whole genome shotgun (WGS) entry which is preliminary data.</text>
</comment>
<keyword evidence="1 2" id="KW-0732">Signal</keyword>
<dbReference type="AlphaFoldDB" id="A0AAW1UWT5"/>
<feature type="chain" id="PRO_5043766315" evidence="2">
    <location>
        <begin position="23"/>
        <end position="194"/>
    </location>
</feature>
<accession>A0AAW1UWT5</accession>
<organism evidence="3 4">
    <name type="scientific">Henosepilachna vigintioctopunctata</name>
    <dbReference type="NCBI Taxonomy" id="420089"/>
    <lineage>
        <taxon>Eukaryota</taxon>
        <taxon>Metazoa</taxon>
        <taxon>Ecdysozoa</taxon>
        <taxon>Arthropoda</taxon>
        <taxon>Hexapoda</taxon>
        <taxon>Insecta</taxon>
        <taxon>Pterygota</taxon>
        <taxon>Neoptera</taxon>
        <taxon>Endopterygota</taxon>
        <taxon>Coleoptera</taxon>
        <taxon>Polyphaga</taxon>
        <taxon>Cucujiformia</taxon>
        <taxon>Coccinelloidea</taxon>
        <taxon>Coccinellidae</taxon>
        <taxon>Epilachninae</taxon>
        <taxon>Epilachnini</taxon>
        <taxon>Henosepilachna</taxon>
    </lineage>
</organism>
<dbReference type="Proteomes" id="UP001431783">
    <property type="component" value="Unassembled WGS sequence"/>
</dbReference>
<evidence type="ECO:0000313" key="4">
    <source>
        <dbReference type="Proteomes" id="UP001431783"/>
    </source>
</evidence>
<name>A0AAW1UWT5_9CUCU</name>
<sequence>MGHLQKSLSIFIIISLIPELMGSLVDMRIGNKRTALDRLDGTCGGDKSMKITFVWKNFRAEGKKIIMNATFHVLEDINFEPTLSITIVRCKVRENPDTCEHFHSFTTTKYCRLIETKSPLWTPFFDQITPPWRCPLKKGDYIVENAVFDVSSFLLFPVQGWFWKVSSEQIDPTTKKKIFCLITETQVSTLGRIN</sequence>
<dbReference type="InterPro" id="IPR036846">
    <property type="entry name" value="GM2-AP_sf"/>
</dbReference>
<dbReference type="Gene3D" id="2.70.220.10">
    <property type="entry name" value="Ganglioside GM2 activator"/>
    <property type="match status" value="1"/>
</dbReference>
<evidence type="ECO:0000256" key="2">
    <source>
        <dbReference type="SAM" id="SignalP"/>
    </source>
</evidence>
<dbReference type="EMBL" id="JARQZJ010000121">
    <property type="protein sequence ID" value="KAK9887892.1"/>
    <property type="molecule type" value="Genomic_DNA"/>
</dbReference>
<reference evidence="3 4" key="1">
    <citation type="submission" date="2023-03" db="EMBL/GenBank/DDBJ databases">
        <title>Genome insight into feeding habits of ladybird beetles.</title>
        <authorList>
            <person name="Li H.-S."/>
            <person name="Huang Y.-H."/>
            <person name="Pang H."/>
        </authorList>
    </citation>
    <scope>NUCLEOTIDE SEQUENCE [LARGE SCALE GENOMIC DNA]</scope>
    <source>
        <strain evidence="3">SYSU_2023b</strain>
        <tissue evidence="3">Whole body</tissue>
    </source>
</reference>
<gene>
    <name evidence="3" type="ORF">WA026_000196</name>
</gene>